<comment type="caution">
    <text evidence="2">The sequence shown here is derived from an EMBL/GenBank/DDBJ whole genome shotgun (WGS) entry which is preliminary data.</text>
</comment>
<dbReference type="Gene3D" id="3.90.550.10">
    <property type="entry name" value="Spore Coat Polysaccharide Biosynthesis Protein SpsA, Chain A"/>
    <property type="match status" value="1"/>
</dbReference>
<accession>A0A7W3UG49</accession>
<sequence length="271" mass="31273">MKGKSNLDKVKPTNNEKLISGLVSIIMPCYNGEKFIKETIESVLAQTYTSWELLIIDDGSKDSSVDIIKSYQQDQRIKLIQQANAGSAAARNNGIRSAQGQYIALLDSDDIWFPNFLQEQVSFIKEKHTVCVYSSYTRIDEDSNEILGPVRVKKHISLKNMMAVDQIGCLTGLYDREKYGKVYLHEELKSLFDDYAYWIDIVKLEDSAYGNPKVLAKYRVRENSMTSNKKKLIIKHYNFYRSYLKEGRIQSYISVLQWGIQGFIKYKAKIR</sequence>
<gene>
    <name evidence="2" type="ORF">H5R92_01440</name>
</gene>
<evidence type="ECO:0000313" key="3">
    <source>
        <dbReference type="Proteomes" id="UP000534578"/>
    </source>
</evidence>
<dbReference type="InterPro" id="IPR029044">
    <property type="entry name" value="Nucleotide-diphossugar_trans"/>
</dbReference>
<feature type="domain" description="Glycosyltransferase 2-like" evidence="1">
    <location>
        <begin position="24"/>
        <end position="146"/>
    </location>
</feature>
<keyword evidence="2" id="KW-0808">Transferase</keyword>
<dbReference type="GO" id="GO:0016758">
    <property type="term" value="F:hexosyltransferase activity"/>
    <property type="evidence" value="ECO:0007669"/>
    <property type="project" value="UniProtKB-ARBA"/>
</dbReference>
<proteinExistence type="predicted"/>
<dbReference type="InterPro" id="IPR001173">
    <property type="entry name" value="Glyco_trans_2-like"/>
</dbReference>
<dbReference type="EMBL" id="JACIVE010000017">
    <property type="protein sequence ID" value="MBB1094883.1"/>
    <property type="molecule type" value="Genomic_DNA"/>
</dbReference>
<protein>
    <submittedName>
        <fullName evidence="2">Glycosyltransferase family 2 protein</fullName>
    </submittedName>
</protein>
<dbReference type="AlphaFoldDB" id="A0A7W3UG49"/>
<reference evidence="2 3" key="1">
    <citation type="submission" date="2020-07" db="EMBL/GenBank/DDBJ databases">
        <title>Description of Limosilactobacillus balticus sp. nov., Limosilactobacillus agrestis sp. nov., Limosilactobacillus albertensis sp. nov., Limosilactobacillus rudii sp. nov., Limosilactobacillus fastidiosus sp. nov., five novel Limosilactobacillus species isolated from the vertebrate gastrointestinal tract, and proposal of 6 subspecies of Limosilactobacillus reuteri adapted to the gastrointestinal tract of specific vertebrate hosts.</title>
        <authorList>
            <person name="Li F."/>
            <person name="Cheng C."/>
            <person name="Zheng J."/>
            <person name="Quevedo R.M."/>
            <person name="Li J."/>
            <person name="Roos S."/>
            <person name="Gaenzle M.G."/>
            <person name="Walter J."/>
        </authorList>
    </citation>
    <scope>NUCLEOTIDE SEQUENCE [LARGE SCALE GENOMIC DNA]</scope>
    <source>
        <strain evidence="2 3">BG-MG3-A</strain>
    </source>
</reference>
<organism evidence="2 3">
    <name type="scientific">Limosilactobacillus agrestis</name>
    <dbReference type="NCBI Taxonomy" id="2759748"/>
    <lineage>
        <taxon>Bacteria</taxon>
        <taxon>Bacillati</taxon>
        <taxon>Bacillota</taxon>
        <taxon>Bacilli</taxon>
        <taxon>Lactobacillales</taxon>
        <taxon>Lactobacillaceae</taxon>
        <taxon>Limosilactobacillus</taxon>
    </lineage>
</organism>
<name>A0A7W3UG49_9LACO</name>
<evidence type="ECO:0000259" key="1">
    <source>
        <dbReference type="Pfam" id="PF00535"/>
    </source>
</evidence>
<dbReference type="PANTHER" id="PTHR22916">
    <property type="entry name" value="GLYCOSYLTRANSFERASE"/>
    <property type="match status" value="1"/>
</dbReference>
<dbReference type="SUPFAM" id="SSF53448">
    <property type="entry name" value="Nucleotide-diphospho-sugar transferases"/>
    <property type="match status" value="1"/>
</dbReference>
<evidence type="ECO:0000313" key="2">
    <source>
        <dbReference type="EMBL" id="MBB1094883.1"/>
    </source>
</evidence>
<dbReference type="Proteomes" id="UP000534578">
    <property type="component" value="Unassembled WGS sequence"/>
</dbReference>
<dbReference type="Pfam" id="PF00535">
    <property type="entry name" value="Glycos_transf_2"/>
    <property type="match status" value="1"/>
</dbReference>
<dbReference type="CDD" id="cd00761">
    <property type="entry name" value="Glyco_tranf_GTA_type"/>
    <property type="match status" value="1"/>
</dbReference>
<dbReference type="PANTHER" id="PTHR22916:SF3">
    <property type="entry name" value="UDP-GLCNAC:BETAGAL BETA-1,3-N-ACETYLGLUCOSAMINYLTRANSFERASE-LIKE PROTEIN 1"/>
    <property type="match status" value="1"/>
</dbReference>